<evidence type="ECO:0000313" key="13">
    <source>
        <dbReference type="EMBL" id="RKP09474.1"/>
    </source>
</evidence>
<dbReference type="GO" id="GO:0030496">
    <property type="term" value="C:midbody"/>
    <property type="evidence" value="ECO:0007669"/>
    <property type="project" value="UniProtKB-SubCell"/>
</dbReference>
<evidence type="ECO:0000313" key="14">
    <source>
        <dbReference type="Proteomes" id="UP000271241"/>
    </source>
</evidence>
<dbReference type="EMBL" id="KZ992511">
    <property type="protein sequence ID" value="RKP09474.1"/>
    <property type="molecule type" value="Genomic_DNA"/>
</dbReference>
<accession>A0A4P9XTG6</accession>
<organism evidence="13 14">
    <name type="scientific">Thamnocephalis sphaerospora</name>
    <dbReference type="NCBI Taxonomy" id="78915"/>
    <lineage>
        <taxon>Eukaryota</taxon>
        <taxon>Fungi</taxon>
        <taxon>Fungi incertae sedis</taxon>
        <taxon>Zoopagomycota</taxon>
        <taxon>Zoopagomycotina</taxon>
        <taxon>Zoopagomycetes</taxon>
        <taxon>Zoopagales</taxon>
        <taxon>Sigmoideomycetaceae</taxon>
        <taxon>Thamnocephalis</taxon>
    </lineage>
</organism>
<evidence type="ECO:0000259" key="12">
    <source>
        <dbReference type="Pfam" id="PF15007"/>
    </source>
</evidence>
<keyword evidence="14" id="KW-1185">Reference proteome</keyword>
<feature type="compositionally biased region" description="Basic and acidic residues" evidence="10">
    <location>
        <begin position="430"/>
        <end position="441"/>
    </location>
</feature>
<evidence type="ECO:0000256" key="4">
    <source>
        <dbReference type="ARBA" id="ARBA00014053"/>
    </source>
</evidence>
<feature type="domain" description="Centrosomal CEP44" evidence="12">
    <location>
        <begin position="9"/>
        <end position="137"/>
    </location>
</feature>
<feature type="compositionally biased region" description="Basic and acidic residues" evidence="10">
    <location>
        <begin position="497"/>
        <end position="514"/>
    </location>
</feature>
<dbReference type="GO" id="GO:0005814">
    <property type="term" value="C:centriole"/>
    <property type="evidence" value="ECO:0007669"/>
    <property type="project" value="UniProtKB-SubCell"/>
</dbReference>
<dbReference type="Pfam" id="PF10157">
    <property type="entry name" value="BORCS6"/>
    <property type="match status" value="1"/>
</dbReference>
<comment type="subcellular location">
    <subcellularLocation>
        <location evidence="1">Cytoplasm</location>
        <location evidence="1">Cytoskeleton</location>
        <location evidence="1">Microtubule organizing center</location>
        <location evidence="1">Centrosome</location>
        <location evidence="1">Centriole</location>
    </subcellularLocation>
    <subcellularLocation>
        <location evidence="3">Cytoplasm</location>
        <location evidence="3">Cytoskeleton</location>
        <location evidence="3">Spindle pole</location>
    </subcellularLocation>
    <subcellularLocation>
        <location evidence="2">Midbody</location>
    </subcellularLocation>
</comment>
<name>A0A4P9XTG6_9FUNG</name>
<feature type="region of interest" description="Disordered" evidence="10">
    <location>
        <begin position="408"/>
        <end position="454"/>
    </location>
</feature>
<dbReference type="STRING" id="78915.A0A4P9XTG6"/>
<dbReference type="GO" id="GO:0000922">
    <property type="term" value="C:spindle pole"/>
    <property type="evidence" value="ECO:0007669"/>
    <property type="project" value="UniProtKB-SubCell"/>
</dbReference>
<dbReference type="InterPro" id="IPR029157">
    <property type="entry name" value="CEP44_CC"/>
</dbReference>
<dbReference type="Pfam" id="PF15007">
    <property type="entry name" value="CEP44"/>
    <property type="match status" value="1"/>
</dbReference>
<feature type="region of interest" description="Disordered" evidence="10">
    <location>
        <begin position="475"/>
        <end position="550"/>
    </location>
</feature>
<proteinExistence type="predicted"/>
<evidence type="ECO:0000256" key="3">
    <source>
        <dbReference type="ARBA" id="ARBA00004647"/>
    </source>
</evidence>
<evidence type="ECO:0000259" key="11">
    <source>
        <dbReference type="Pfam" id="PF10157"/>
    </source>
</evidence>
<feature type="compositionally biased region" description="Basic residues" evidence="10">
    <location>
        <begin position="273"/>
        <end position="285"/>
    </location>
</feature>
<feature type="region of interest" description="Disordered" evidence="10">
    <location>
        <begin position="213"/>
        <end position="285"/>
    </location>
</feature>
<keyword evidence="7" id="KW-0206">Cytoskeleton</keyword>
<dbReference type="PANTHER" id="PTHR31477">
    <property type="entry name" value="CENTROSOMAL PROTEIN OF 44 KDA"/>
    <property type="match status" value="1"/>
</dbReference>
<evidence type="ECO:0000256" key="1">
    <source>
        <dbReference type="ARBA" id="ARBA00004114"/>
    </source>
</evidence>
<evidence type="ECO:0000256" key="10">
    <source>
        <dbReference type="SAM" id="MobiDB-lite"/>
    </source>
</evidence>
<evidence type="ECO:0000256" key="9">
    <source>
        <dbReference type="SAM" id="Coils"/>
    </source>
</evidence>
<protein>
    <recommendedName>
        <fullName evidence="4">Centrosomal protein of 44 kDa</fullName>
    </recommendedName>
</protein>
<dbReference type="InterPro" id="IPR033603">
    <property type="entry name" value="CEP44"/>
</dbReference>
<feature type="coiled-coil region" evidence="9">
    <location>
        <begin position="300"/>
        <end position="327"/>
    </location>
</feature>
<dbReference type="PANTHER" id="PTHR31477:SF1">
    <property type="entry name" value="CENTROSOMAL PROTEIN OF 44 KDA"/>
    <property type="match status" value="1"/>
</dbReference>
<dbReference type="AlphaFoldDB" id="A0A4P9XTG6"/>
<keyword evidence="5" id="KW-0963">Cytoplasm</keyword>
<reference evidence="14" key="1">
    <citation type="journal article" date="2018" name="Nat. Microbiol.">
        <title>Leveraging single-cell genomics to expand the fungal tree of life.</title>
        <authorList>
            <person name="Ahrendt S.R."/>
            <person name="Quandt C.A."/>
            <person name="Ciobanu D."/>
            <person name="Clum A."/>
            <person name="Salamov A."/>
            <person name="Andreopoulos B."/>
            <person name="Cheng J.F."/>
            <person name="Woyke T."/>
            <person name="Pelin A."/>
            <person name="Henrissat B."/>
            <person name="Reynolds N.K."/>
            <person name="Benny G.L."/>
            <person name="Smith M.E."/>
            <person name="James T.Y."/>
            <person name="Grigoriev I.V."/>
        </authorList>
    </citation>
    <scope>NUCLEOTIDE SEQUENCE [LARGE SCALE GENOMIC DNA]</scope>
    <source>
        <strain evidence="14">RSA 1356</strain>
    </source>
</reference>
<dbReference type="InterPro" id="IPR046465">
    <property type="entry name" value="BORCS6_C"/>
</dbReference>
<evidence type="ECO:0000256" key="6">
    <source>
        <dbReference type="ARBA" id="ARBA00023054"/>
    </source>
</evidence>
<evidence type="ECO:0000256" key="5">
    <source>
        <dbReference type="ARBA" id="ARBA00022490"/>
    </source>
</evidence>
<evidence type="ECO:0000256" key="2">
    <source>
        <dbReference type="ARBA" id="ARBA00004214"/>
    </source>
</evidence>
<dbReference type="Proteomes" id="UP000271241">
    <property type="component" value="Unassembled WGS sequence"/>
</dbReference>
<evidence type="ECO:0000256" key="8">
    <source>
        <dbReference type="ARBA" id="ARBA00046235"/>
    </source>
</evidence>
<gene>
    <name evidence="13" type="ORF">THASP1DRAFT_22683</name>
</gene>
<dbReference type="OrthoDB" id="21270at2759"/>
<comment type="function">
    <text evidence="8">Centriole-enriched microtubule-binding protein involved in centriole biogenesis. In collaboration with CEP295 and POC1B, is required for the centriole-to-centrosome conversion by ensuring the formation of bona fide centriole wall. Functions as a linker component that maintains centrosome cohesion. Associates with CROCC and regulates its stability and localization to the centrosome.</text>
</comment>
<keyword evidence="6 9" id="KW-0175">Coiled coil</keyword>
<feature type="domain" description="BLOC-1-related complex subunit 6 C-terminal helix" evidence="11">
    <location>
        <begin position="641"/>
        <end position="707"/>
    </location>
</feature>
<evidence type="ECO:0000256" key="7">
    <source>
        <dbReference type="ARBA" id="ARBA00023212"/>
    </source>
</evidence>
<feature type="region of interest" description="Disordered" evidence="10">
    <location>
        <begin position="327"/>
        <end position="379"/>
    </location>
</feature>
<sequence>MEATEVTAESLRRLQADLKLLRYPYQLDKTGVCHGDIDALRPILQYLLTEFSQPITVYLETEQDGEWVATLDRLARDGGGDNAGFLVNAVFRLFREQFHELPVVTVEELLGRGNARNKMSFMLRTLRLFRRWHNELLLERKNGKGTSRKDLEGSISHGASLASESADFKILSTIHEDSREIHAMSRHQPVCSLFRKSNGMVLVDSDIAHHIQTSSDCSTHEDTLGSRQSSGHRTDKSAVGERTTSQPRKDGLGDPTLMRFQQSDRAGKEVRQQKRRAHRNTMKQHVRTLVDSQMAIRTEIRTLADRLARLETRLEKATDAIDWLTAELARPESDDEEEELGAGRENGPECEVELKLPSQQGSSDESRPQLGKDSASNGRRYVYASQRESGPGYEHDLLPVPRTQRKTLAISDVSGDDQSVHGYGSRYRPRAPEEPLREHGGGYKPSARSRHQVSHDVENPLDDYLNAMDSTHHHTSGTFAHLDRSDYQPSSYYPHVVQDDRQNGRRDGAADTTRKPSNHSLANSRANAPGQRNDRHHWSSNQDNETTIYDPEVRPTLCAVYGATPAMPFFGRGKGAMSPPAVLTPTLAAAAVTRSLSSSSGYMHTTLPPPAATSATTTTAHIPAAPVAESERSSPAALPDDVLNYLESQAYLIARQLQSLAGQLQSQMHGMTQLTLASVCTHALAVERFDAQANATIDKATELIAQLDANHAGAHTSPLRLFLSVALAFYTCSRGMHRMLDVLEQQLR</sequence>